<feature type="transmembrane region" description="Helical" evidence="2">
    <location>
        <begin position="28"/>
        <end position="49"/>
    </location>
</feature>
<evidence type="ECO:0000256" key="2">
    <source>
        <dbReference type="SAM" id="Phobius"/>
    </source>
</evidence>
<feature type="transmembrane region" description="Helical" evidence="2">
    <location>
        <begin position="69"/>
        <end position="88"/>
    </location>
</feature>
<reference evidence="3 4" key="1">
    <citation type="submission" date="2020-08" db="EMBL/GenBank/DDBJ databases">
        <title>Whole genome shotgun sequence of Actinocatenispora thailandica NBRC 105041.</title>
        <authorList>
            <person name="Komaki H."/>
            <person name="Tamura T."/>
        </authorList>
    </citation>
    <scope>NUCLEOTIDE SEQUENCE [LARGE SCALE GENOMIC DNA]</scope>
    <source>
        <strain evidence="3 4">NBRC 105041</strain>
    </source>
</reference>
<dbReference type="RefSeq" id="WP_203962352.1">
    <property type="nucleotide sequence ID" value="NZ_AP023355.1"/>
</dbReference>
<gene>
    <name evidence="3" type="ORF">Athai_34030</name>
</gene>
<evidence type="ECO:0000313" key="4">
    <source>
        <dbReference type="Proteomes" id="UP000611640"/>
    </source>
</evidence>
<organism evidence="3 4">
    <name type="scientific">Actinocatenispora thailandica</name>
    <dbReference type="NCBI Taxonomy" id="227318"/>
    <lineage>
        <taxon>Bacteria</taxon>
        <taxon>Bacillati</taxon>
        <taxon>Actinomycetota</taxon>
        <taxon>Actinomycetes</taxon>
        <taxon>Micromonosporales</taxon>
        <taxon>Micromonosporaceae</taxon>
        <taxon>Actinocatenispora</taxon>
    </lineage>
</organism>
<dbReference type="KEGG" id="atl:Athai_34030"/>
<evidence type="ECO:0000313" key="3">
    <source>
        <dbReference type="EMBL" id="BCJ35900.1"/>
    </source>
</evidence>
<sequence length="211" mass="22556">MVDQLRPVCAPQVSEPMRRRLLDGADSSMALLAAVLTALFGAGAVAVLASSGRPEGAPHAFDELVGGGGLLVAGAAGLTVVHGVFCALRRRWAQRTGVFLSRHLLADLAVRDPQAATLLALAQRDIDRIRAASVRDDDSALRRAEWAVSRAALDCGGDAGRRAALSDQVDQLSRWADRQEESRDRLDQPPRSEPAPGRGTQCGPLRRVRVR</sequence>
<evidence type="ECO:0000256" key="1">
    <source>
        <dbReference type="SAM" id="MobiDB-lite"/>
    </source>
</evidence>
<feature type="compositionally biased region" description="Basic and acidic residues" evidence="1">
    <location>
        <begin position="175"/>
        <end position="190"/>
    </location>
</feature>
<dbReference type="EMBL" id="AP023355">
    <property type="protein sequence ID" value="BCJ35900.1"/>
    <property type="molecule type" value="Genomic_DNA"/>
</dbReference>
<keyword evidence="2" id="KW-0812">Transmembrane</keyword>
<proteinExistence type="predicted"/>
<keyword evidence="4" id="KW-1185">Reference proteome</keyword>
<name>A0A7R7DQQ0_9ACTN</name>
<protein>
    <submittedName>
        <fullName evidence="3">Uncharacterized protein</fullName>
    </submittedName>
</protein>
<dbReference type="AlphaFoldDB" id="A0A7R7DQQ0"/>
<dbReference type="Proteomes" id="UP000611640">
    <property type="component" value="Chromosome"/>
</dbReference>
<keyword evidence="2" id="KW-1133">Transmembrane helix</keyword>
<accession>A0A7R7DQQ0</accession>
<keyword evidence="2" id="KW-0472">Membrane</keyword>
<feature type="region of interest" description="Disordered" evidence="1">
    <location>
        <begin position="168"/>
        <end position="211"/>
    </location>
</feature>